<organism evidence="3 4">
    <name type="scientific">Trichomonas vaginalis (strain ATCC PRA-98 / G3)</name>
    <dbReference type="NCBI Taxonomy" id="412133"/>
    <lineage>
        <taxon>Eukaryota</taxon>
        <taxon>Metamonada</taxon>
        <taxon>Parabasalia</taxon>
        <taxon>Trichomonadida</taxon>
        <taxon>Trichomonadidae</taxon>
        <taxon>Trichomonas</taxon>
    </lineage>
</organism>
<dbReference type="InParanoid" id="A2EAD2"/>
<dbReference type="KEGG" id="tva:4768293"/>
<dbReference type="SMART" id="SM00156">
    <property type="entry name" value="PP2Ac"/>
    <property type="match status" value="1"/>
</dbReference>
<keyword evidence="1" id="KW-0378">Hydrolase</keyword>
<dbReference type="InterPro" id="IPR004843">
    <property type="entry name" value="Calcineurin-like_PHP"/>
</dbReference>
<comment type="similarity">
    <text evidence="1">Belongs to the PPP phosphatase family.</text>
</comment>
<name>A2EAD2_TRIV3</name>
<reference evidence="3" key="2">
    <citation type="journal article" date="2007" name="Science">
        <title>Draft genome sequence of the sexually transmitted pathogen Trichomonas vaginalis.</title>
        <authorList>
            <person name="Carlton J.M."/>
            <person name="Hirt R.P."/>
            <person name="Silva J.C."/>
            <person name="Delcher A.L."/>
            <person name="Schatz M."/>
            <person name="Zhao Q."/>
            <person name="Wortman J.R."/>
            <person name="Bidwell S.L."/>
            <person name="Alsmark U.C.M."/>
            <person name="Besteiro S."/>
            <person name="Sicheritz-Ponten T."/>
            <person name="Noel C.J."/>
            <person name="Dacks J.B."/>
            <person name="Foster P.G."/>
            <person name="Simillion C."/>
            <person name="Van de Peer Y."/>
            <person name="Miranda-Saavedra D."/>
            <person name="Barton G.J."/>
            <person name="Westrop G.D."/>
            <person name="Mueller S."/>
            <person name="Dessi D."/>
            <person name="Fiori P.L."/>
            <person name="Ren Q."/>
            <person name="Paulsen I."/>
            <person name="Zhang H."/>
            <person name="Bastida-Corcuera F.D."/>
            <person name="Simoes-Barbosa A."/>
            <person name="Brown M.T."/>
            <person name="Hayes R.D."/>
            <person name="Mukherjee M."/>
            <person name="Okumura C.Y."/>
            <person name="Schneider R."/>
            <person name="Smith A.J."/>
            <person name="Vanacova S."/>
            <person name="Villalvazo M."/>
            <person name="Haas B.J."/>
            <person name="Pertea M."/>
            <person name="Feldblyum T.V."/>
            <person name="Utterback T.R."/>
            <person name="Shu C.L."/>
            <person name="Osoegawa K."/>
            <person name="de Jong P.J."/>
            <person name="Hrdy I."/>
            <person name="Horvathova L."/>
            <person name="Zubacova Z."/>
            <person name="Dolezal P."/>
            <person name="Malik S.B."/>
            <person name="Logsdon J.M. Jr."/>
            <person name="Henze K."/>
            <person name="Gupta A."/>
            <person name="Wang C.C."/>
            <person name="Dunne R.L."/>
            <person name="Upcroft J.A."/>
            <person name="Upcroft P."/>
            <person name="White O."/>
            <person name="Salzberg S.L."/>
            <person name="Tang P."/>
            <person name="Chiu C.-H."/>
            <person name="Lee Y.-S."/>
            <person name="Embley T.M."/>
            <person name="Coombs G.H."/>
            <person name="Mottram J.C."/>
            <person name="Tachezy J."/>
            <person name="Fraser-Liggett C.M."/>
            <person name="Johnson P.J."/>
        </authorList>
    </citation>
    <scope>NUCLEOTIDE SEQUENCE [LARGE SCALE GENOMIC DNA]</scope>
    <source>
        <strain evidence="3">G3</strain>
    </source>
</reference>
<dbReference type="SMR" id="A2EAD2"/>
<dbReference type="Gene3D" id="3.60.21.10">
    <property type="match status" value="1"/>
</dbReference>
<dbReference type="EC" id="3.1.3.16" evidence="1"/>
<dbReference type="RefSeq" id="XP_001322582.1">
    <property type="nucleotide sequence ID" value="XM_001322547.1"/>
</dbReference>
<dbReference type="Pfam" id="PF00149">
    <property type="entry name" value="Metallophos"/>
    <property type="match status" value="1"/>
</dbReference>
<proteinExistence type="inferred from homology"/>
<protein>
    <recommendedName>
        <fullName evidence="1">Serine/threonine-protein phosphatase</fullName>
        <ecNumber evidence="1">3.1.3.16</ecNumber>
    </recommendedName>
</protein>
<dbReference type="Proteomes" id="UP000001542">
    <property type="component" value="Unassembled WGS sequence"/>
</dbReference>
<dbReference type="GO" id="GO:0090443">
    <property type="term" value="C:FAR/SIN/STRIPAK complex"/>
    <property type="evidence" value="ECO:0000318"/>
    <property type="project" value="GO_Central"/>
</dbReference>
<dbReference type="AlphaFoldDB" id="A2EAD2"/>
<dbReference type="InterPro" id="IPR029052">
    <property type="entry name" value="Metallo-depent_PP-like"/>
</dbReference>
<evidence type="ECO:0000313" key="3">
    <source>
        <dbReference type="EMBL" id="EAY10359.1"/>
    </source>
</evidence>
<dbReference type="VEuPathDB" id="TrichDB:TVAGG3_0924430"/>
<reference evidence="3" key="1">
    <citation type="submission" date="2006-10" db="EMBL/GenBank/DDBJ databases">
        <authorList>
            <person name="Amadeo P."/>
            <person name="Zhao Q."/>
            <person name="Wortman J."/>
            <person name="Fraser-Liggett C."/>
            <person name="Carlton J."/>
        </authorList>
    </citation>
    <scope>NUCLEOTIDE SEQUENCE</scope>
    <source>
        <strain evidence="3">G3</strain>
    </source>
</reference>
<dbReference type="PANTHER" id="PTHR45673">
    <property type="entry name" value="SERINE/THREONINE-PROTEIN PHOSPHATASE 2B CATALYTIC SUBUNIT 1-RELATED"/>
    <property type="match status" value="1"/>
</dbReference>
<evidence type="ECO:0000256" key="1">
    <source>
        <dbReference type="RuleBase" id="RU004273"/>
    </source>
</evidence>
<dbReference type="InterPro" id="IPR006186">
    <property type="entry name" value="Ser/Thr-sp_prot-phosphatase"/>
</dbReference>
<dbReference type="EMBL" id="DS113339">
    <property type="protein sequence ID" value="EAY10359.1"/>
    <property type="molecule type" value="Genomic_DNA"/>
</dbReference>
<gene>
    <name evidence="3" type="ORF">TVAG_109430</name>
</gene>
<dbReference type="GO" id="GO:0033192">
    <property type="term" value="F:calmodulin-dependent protein phosphatase activity"/>
    <property type="evidence" value="ECO:0007669"/>
    <property type="project" value="InterPro"/>
</dbReference>
<dbReference type="GO" id="GO:0097720">
    <property type="term" value="P:calcineurin-mediated signaling"/>
    <property type="evidence" value="ECO:0007669"/>
    <property type="project" value="InterPro"/>
</dbReference>
<dbReference type="PRINTS" id="PR00114">
    <property type="entry name" value="STPHPHTASE"/>
</dbReference>
<comment type="catalytic activity">
    <reaction evidence="1">
        <text>O-phospho-L-threonyl-[protein] + H2O = L-threonyl-[protein] + phosphate</text>
        <dbReference type="Rhea" id="RHEA:47004"/>
        <dbReference type="Rhea" id="RHEA-COMP:11060"/>
        <dbReference type="Rhea" id="RHEA-COMP:11605"/>
        <dbReference type="ChEBI" id="CHEBI:15377"/>
        <dbReference type="ChEBI" id="CHEBI:30013"/>
        <dbReference type="ChEBI" id="CHEBI:43474"/>
        <dbReference type="ChEBI" id="CHEBI:61977"/>
        <dbReference type="EC" id="3.1.3.16"/>
    </reaction>
</comment>
<dbReference type="InterPro" id="IPR043360">
    <property type="entry name" value="PP2B"/>
</dbReference>
<dbReference type="eggNOG" id="KOG0374">
    <property type="taxonomic scope" value="Eukaryota"/>
</dbReference>
<dbReference type="VEuPathDB" id="TrichDB:TVAG_109430"/>
<sequence length="328" mass="38257">MTPIDETNGNIARKIISYLENGKIQKKLLKFLTIDYCLWLNEQVRLILKEEPNVVYLEGKFVIVGDLHGNFNDLDRILSNTWKKENIKFVFLGDYVDRGHYSYEVISLLFTMKLLFPNRVLLLRGNHENQDVTEIYGFKDECLSKSSKAVYRSFLESFRTLPLCAILNYRVFCVHGGISQYIKTITQINEINRFCEIPDSGPMMDLLWADPDEEVDEFEESDRGDTYRFGISPTLEFLKINHLSLIIRGHECVEDGFEYPFEVLDDDYGKCILTIFSASDYVDYRNDAAYGVYDRKIEFHSLPLIKEISNEHFESDHLHIPQNNPILV</sequence>
<dbReference type="GO" id="GO:0004722">
    <property type="term" value="F:protein serine/threonine phosphatase activity"/>
    <property type="evidence" value="ECO:0000318"/>
    <property type="project" value="GO_Central"/>
</dbReference>
<dbReference type="STRING" id="5722.A2EAD2"/>
<accession>A2EAD2</accession>
<evidence type="ECO:0000259" key="2">
    <source>
        <dbReference type="PROSITE" id="PS00125"/>
    </source>
</evidence>
<keyword evidence="4" id="KW-1185">Reference proteome</keyword>
<evidence type="ECO:0000313" key="4">
    <source>
        <dbReference type="Proteomes" id="UP000001542"/>
    </source>
</evidence>
<dbReference type="PROSITE" id="PS00125">
    <property type="entry name" value="SER_THR_PHOSPHATASE"/>
    <property type="match status" value="1"/>
</dbReference>
<feature type="domain" description="Serine/threonine specific protein phosphatases" evidence="2">
    <location>
        <begin position="123"/>
        <end position="128"/>
    </location>
</feature>
<dbReference type="SUPFAM" id="SSF56300">
    <property type="entry name" value="Metallo-dependent phosphatases"/>
    <property type="match status" value="1"/>
</dbReference>